<gene>
    <name evidence="2" type="ORF">HannXRQ_Chr08g0237201</name>
    <name evidence="1" type="ORF">HanXRQr2_Chr08g0361491</name>
</gene>
<reference evidence="2" key="2">
    <citation type="submission" date="2017-02" db="EMBL/GenBank/DDBJ databases">
        <title>Sunflower complete genome.</title>
        <authorList>
            <person name="Langlade N."/>
            <person name="Munos S."/>
        </authorList>
    </citation>
    <scope>NUCLEOTIDE SEQUENCE [LARGE SCALE GENOMIC DNA]</scope>
    <source>
        <tissue evidence="2">Leaves</tissue>
    </source>
</reference>
<dbReference type="InParanoid" id="A0A251U8Q0"/>
<dbReference type="Proteomes" id="UP000215914">
    <property type="component" value="Chromosome 8"/>
</dbReference>
<keyword evidence="3" id="KW-1185">Reference proteome</keyword>
<dbReference type="Gramene" id="mRNA:HanXRQr2_Chr08g0361491">
    <property type="protein sequence ID" value="mRNA:HanXRQr2_Chr08g0361491"/>
    <property type="gene ID" value="HanXRQr2_Chr08g0361491"/>
</dbReference>
<organism evidence="2 3">
    <name type="scientific">Helianthus annuus</name>
    <name type="common">Common sunflower</name>
    <dbReference type="NCBI Taxonomy" id="4232"/>
    <lineage>
        <taxon>Eukaryota</taxon>
        <taxon>Viridiplantae</taxon>
        <taxon>Streptophyta</taxon>
        <taxon>Embryophyta</taxon>
        <taxon>Tracheophyta</taxon>
        <taxon>Spermatophyta</taxon>
        <taxon>Magnoliopsida</taxon>
        <taxon>eudicotyledons</taxon>
        <taxon>Gunneridae</taxon>
        <taxon>Pentapetalae</taxon>
        <taxon>asterids</taxon>
        <taxon>campanulids</taxon>
        <taxon>Asterales</taxon>
        <taxon>Asteraceae</taxon>
        <taxon>Asteroideae</taxon>
        <taxon>Heliantheae alliance</taxon>
        <taxon>Heliantheae</taxon>
        <taxon>Helianthus</taxon>
    </lineage>
</organism>
<proteinExistence type="predicted"/>
<evidence type="ECO:0000313" key="2">
    <source>
        <dbReference type="EMBL" id="OTG19718.1"/>
    </source>
</evidence>
<dbReference type="AlphaFoldDB" id="A0A251U8Q0"/>
<name>A0A251U8Q0_HELAN</name>
<dbReference type="EMBL" id="CM007897">
    <property type="protein sequence ID" value="OTG19718.1"/>
    <property type="molecule type" value="Genomic_DNA"/>
</dbReference>
<sequence>MSHLIPIRLPPSLSLSLSLGDSETLSIPTTRQSSVFQTCAGFVNDGGCRWKMTTLVGGQIGMILWMRMQMLVGMSPLFQAIRQLDKKMEQARKVT</sequence>
<accession>A0A251U8Q0</accession>
<evidence type="ECO:0000313" key="3">
    <source>
        <dbReference type="Proteomes" id="UP000215914"/>
    </source>
</evidence>
<protein>
    <submittedName>
        <fullName evidence="2">Uncharacterized protein</fullName>
    </submittedName>
</protein>
<evidence type="ECO:0000313" key="1">
    <source>
        <dbReference type="EMBL" id="KAF5797259.1"/>
    </source>
</evidence>
<reference evidence="1" key="3">
    <citation type="submission" date="2020-06" db="EMBL/GenBank/DDBJ databases">
        <title>Helianthus annuus Genome sequencing and assembly Release 2.</title>
        <authorList>
            <person name="Gouzy J."/>
            <person name="Langlade N."/>
            <person name="Munos S."/>
        </authorList>
    </citation>
    <scope>NUCLEOTIDE SEQUENCE</scope>
    <source>
        <tissue evidence="1">Leaves</tissue>
    </source>
</reference>
<reference evidence="1 3" key="1">
    <citation type="journal article" date="2017" name="Nature">
        <title>The sunflower genome provides insights into oil metabolism, flowering and Asterid evolution.</title>
        <authorList>
            <person name="Badouin H."/>
            <person name="Gouzy J."/>
            <person name="Grassa C.J."/>
            <person name="Murat F."/>
            <person name="Staton S.E."/>
            <person name="Cottret L."/>
            <person name="Lelandais-Briere C."/>
            <person name="Owens G.L."/>
            <person name="Carrere S."/>
            <person name="Mayjonade B."/>
            <person name="Legrand L."/>
            <person name="Gill N."/>
            <person name="Kane N.C."/>
            <person name="Bowers J.E."/>
            <person name="Hubner S."/>
            <person name="Bellec A."/>
            <person name="Berard A."/>
            <person name="Berges H."/>
            <person name="Blanchet N."/>
            <person name="Boniface M.C."/>
            <person name="Brunel D."/>
            <person name="Catrice O."/>
            <person name="Chaidir N."/>
            <person name="Claudel C."/>
            <person name="Donnadieu C."/>
            <person name="Faraut T."/>
            <person name="Fievet G."/>
            <person name="Helmstetter N."/>
            <person name="King M."/>
            <person name="Knapp S.J."/>
            <person name="Lai Z."/>
            <person name="Le Paslier M.C."/>
            <person name="Lippi Y."/>
            <person name="Lorenzon L."/>
            <person name="Mandel J.R."/>
            <person name="Marage G."/>
            <person name="Marchand G."/>
            <person name="Marquand E."/>
            <person name="Bret-Mestries E."/>
            <person name="Morien E."/>
            <person name="Nambeesan S."/>
            <person name="Nguyen T."/>
            <person name="Pegot-Espagnet P."/>
            <person name="Pouilly N."/>
            <person name="Raftis F."/>
            <person name="Sallet E."/>
            <person name="Schiex T."/>
            <person name="Thomas J."/>
            <person name="Vandecasteele C."/>
            <person name="Vares D."/>
            <person name="Vear F."/>
            <person name="Vautrin S."/>
            <person name="Crespi M."/>
            <person name="Mangin B."/>
            <person name="Burke J.M."/>
            <person name="Salse J."/>
            <person name="Munos S."/>
            <person name="Vincourt P."/>
            <person name="Rieseberg L.H."/>
            <person name="Langlade N.B."/>
        </authorList>
    </citation>
    <scope>NUCLEOTIDE SEQUENCE [LARGE SCALE GENOMIC DNA]</scope>
    <source>
        <strain evidence="3">cv. SF193</strain>
        <tissue evidence="1">Leaves</tissue>
    </source>
</reference>
<dbReference type="EMBL" id="MNCJ02000323">
    <property type="protein sequence ID" value="KAF5797259.1"/>
    <property type="molecule type" value="Genomic_DNA"/>
</dbReference>